<evidence type="ECO:0000256" key="1">
    <source>
        <dbReference type="SAM" id="SignalP"/>
    </source>
</evidence>
<feature type="signal peptide" evidence="1">
    <location>
        <begin position="1"/>
        <end position="21"/>
    </location>
</feature>
<evidence type="ECO:0000313" key="3">
    <source>
        <dbReference type="Proteomes" id="UP000029120"/>
    </source>
</evidence>
<reference evidence="3" key="1">
    <citation type="journal article" date="2015" name="Nat. Plants">
        <title>Genome expansion of Arabis alpina linked with retrotransposition and reduced symmetric DNA methylation.</title>
        <authorList>
            <person name="Willing E.M."/>
            <person name="Rawat V."/>
            <person name="Mandakova T."/>
            <person name="Maumus F."/>
            <person name="James G.V."/>
            <person name="Nordstroem K.J."/>
            <person name="Becker C."/>
            <person name="Warthmann N."/>
            <person name="Chica C."/>
            <person name="Szarzynska B."/>
            <person name="Zytnicki M."/>
            <person name="Albani M.C."/>
            <person name="Kiefer C."/>
            <person name="Bergonzi S."/>
            <person name="Castaings L."/>
            <person name="Mateos J.L."/>
            <person name="Berns M.C."/>
            <person name="Bujdoso N."/>
            <person name="Piofczyk T."/>
            <person name="de Lorenzo L."/>
            <person name="Barrero-Sicilia C."/>
            <person name="Mateos I."/>
            <person name="Piednoel M."/>
            <person name="Hagmann J."/>
            <person name="Chen-Min-Tao R."/>
            <person name="Iglesias-Fernandez R."/>
            <person name="Schuster S.C."/>
            <person name="Alonso-Blanco C."/>
            <person name="Roudier F."/>
            <person name="Carbonero P."/>
            <person name="Paz-Ares J."/>
            <person name="Davis S.J."/>
            <person name="Pecinka A."/>
            <person name="Quesneville H."/>
            <person name="Colot V."/>
            <person name="Lysak M.A."/>
            <person name="Weigel D."/>
            <person name="Coupland G."/>
            <person name="Schneeberger K."/>
        </authorList>
    </citation>
    <scope>NUCLEOTIDE SEQUENCE [LARGE SCALE GENOMIC DNA]</scope>
    <source>
        <strain evidence="3">cv. Pajares</strain>
    </source>
</reference>
<keyword evidence="3" id="KW-1185">Reference proteome</keyword>
<accession>A0A087H4K8</accession>
<name>A0A087H4K8_ARAAL</name>
<dbReference type="EMBL" id="CM002872">
    <property type="protein sequence ID" value="KFK37060.1"/>
    <property type="molecule type" value="Genomic_DNA"/>
</dbReference>
<keyword evidence="1" id="KW-0732">Signal</keyword>
<feature type="chain" id="PRO_5001822759" evidence="1">
    <location>
        <begin position="22"/>
        <end position="49"/>
    </location>
</feature>
<dbReference type="Proteomes" id="UP000029120">
    <property type="component" value="Chromosome 4"/>
</dbReference>
<evidence type="ECO:0000313" key="2">
    <source>
        <dbReference type="EMBL" id="KFK37060.1"/>
    </source>
</evidence>
<proteinExistence type="predicted"/>
<protein>
    <submittedName>
        <fullName evidence="2">Uncharacterized protein</fullName>
    </submittedName>
</protein>
<organism evidence="2 3">
    <name type="scientific">Arabis alpina</name>
    <name type="common">Alpine rock-cress</name>
    <dbReference type="NCBI Taxonomy" id="50452"/>
    <lineage>
        <taxon>Eukaryota</taxon>
        <taxon>Viridiplantae</taxon>
        <taxon>Streptophyta</taxon>
        <taxon>Embryophyta</taxon>
        <taxon>Tracheophyta</taxon>
        <taxon>Spermatophyta</taxon>
        <taxon>Magnoliopsida</taxon>
        <taxon>eudicotyledons</taxon>
        <taxon>Gunneridae</taxon>
        <taxon>Pentapetalae</taxon>
        <taxon>rosids</taxon>
        <taxon>malvids</taxon>
        <taxon>Brassicales</taxon>
        <taxon>Brassicaceae</taxon>
        <taxon>Arabideae</taxon>
        <taxon>Arabis</taxon>
    </lineage>
</organism>
<gene>
    <name evidence="2" type="ordered locus">AALP_Aa4g207700</name>
</gene>
<sequence>MKFLLPLLVSTLFLCMNFSSSLNSDGLSLLALKSAIETDPTKVTTHWSE</sequence>
<dbReference type="Gramene" id="KFK37060">
    <property type="protein sequence ID" value="KFK37060"/>
    <property type="gene ID" value="AALP_AA4G207700"/>
</dbReference>
<dbReference type="AlphaFoldDB" id="A0A087H4K8"/>